<reference evidence="8" key="1">
    <citation type="submission" date="2022-10" db="EMBL/GenBank/DDBJ databases">
        <authorList>
            <person name="Chen Y."/>
            <person name="Dougan E. K."/>
            <person name="Chan C."/>
            <person name="Rhodes N."/>
            <person name="Thang M."/>
        </authorList>
    </citation>
    <scope>NUCLEOTIDE SEQUENCE</scope>
</reference>
<feature type="transmembrane region" description="Helical" evidence="6">
    <location>
        <begin position="511"/>
        <end position="531"/>
    </location>
</feature>
<dbReference type="GO" id="GO:0005774">
    <property type="term" value="C:vacuolar membrane"/>
    <property type="evidence" value="ECO:0007669"/>
    <property type="project" value="TreeGrafter"/>
</dbReference>
<reference evidence="9 10" key="2">
    <citation type="submission" date="2024-05" db="EMBL/GenBank/DDBJ databases">
        <authorList>
            <person name="Chen Y."/>
            <person name="Shah S."/>
            <person name="Dougan E. K."/>
            <person name="Thang M."/>
            <person name="Chan C."/>
        </authorList>
    </citation>
    <scope>NUCLEOTIDE SEQUENCE [LARGE SCALE GENOMIC DNA]</scope>
</reference>
<dbReference type="OrthoDB" id="655540at2759"/>
<feature type="transmembrane region" description="Helical" evidence="6">
    <location>
        <begin position="480"/>
        <end position="499"/>
    </location>
</feature>
<accession>A0A9P1GMN8</accession>
<evidence type="ECO:0000256" key="3">
    <source>
        <dbReference type="ARBA" id="ARBA00022989"/>
    </source>
</evidence>
<dbReference type="EMBL" id="CAMXCT010006649">
    <property type="protein sequence ID" value="CAI4017666.1"/>
    <property type="molecule type" value="Genomic_DNA"/>
</dbReference>
<dbReference type="Proteomes" id="UP001152797">
    <property type="component" value="Unassembled WGS sequence"/>
</dbReference>
<organism evidence="8">
    <name type="scientific">Cladocopium goreaui</name>
    <dbReference type="NCBI Taxonomy" id="2562237"/>
    <lineage>
        <taxon>Eukaryota</taxon>
        <taxon>Sar</taxon>
        <taxon>Alveolata</taxon>
        <taxon>Dinophyceae</taxon>
        <taxon>Suessiales</taxon>
        <taxon>Symbiodiniaceae</taxon>
        <taxon>Cladocopium</taxon>
    </lineage>
</organism>
<feature type="domain" description="Amino acid transporter transmembrane" evidence="7">
    <location>
        <begin position="109"/>
        <end position="531"/>
    </location>
</feature>
<dbReference type="EMBL" id="CAMXCT020006649">
    <property type="protein sequence ID" value="CAL1171041.1"/>
    <property type="molecule type" value="Genomic_DNA"/>
</dbReference>
<feature type="transmembrane region" description="Helical" evidence="6">
    <location>
        <begin position="456"/>
        <end position="474"/>
    </location>
</feature>
<evidence type="ECO:0000256" key="6">
    <source>
        <dbReference type="SAM" id="Phobius"/>
    </source>
</evidence>
<evidence type="ECO:0000256" key="2">
    <source>
        <dbReference type="ARBA" id="ARBA00022692"/>
    </source>
</evidence>
<gene>
    <name evidence="8" type="ORF">C1SCF055_LOCUS42292</name>
</gene>
<comment type="subcellular location">
    <subcellularLocation>
        <location evidence="1">Membrane</location>
        <topology evidence="1">Multi-pass membrane protein</topology>
    </subcellularLocation>
</comment>
<feature type="transmembrane region" description="Helical" evidence="6">
    <location>
        <begin position="114"/>
        <end position="132"/>
    </location>
</feature>
<feature type="transmembrane region" description="Helical" evidence="6">
    <location>
        <begin position="262"/>
        <end position="281"/>
    </location>
</feature>
<evidence type="ECO:0000313" key="8">
    <source>
        <dbReference type="EMBL" id="CAI4017666.1"/>
    </source>
</evidence>
<dbReference type="InterPro" id="IPR013057">
    <property type="entry name" value="AA_transpt_TM"/>
</dbReference>
<evidence type="ECO:0000313" key="10">
    <source>
        <dbReference type="Proteomes" id="UP001152797"/>
    </source>
</evidence>
<dbReference type="Pfam" id="PF01490">
    <property type="entry name" value="Aa_trans"/>
    <property type="match status" value="1"/>
</dbReference>
<dbReference type="GO" id="GO:0015179">
    <property type="term" value="F:L-amino acid transmembrane transporter activity"/>
    <property type="evidence" value="ECO:0007669"/>
    <property type="project" value="TreeGrafter"/>
</dbReference>
<proteinExistence type="predicted"/>
<dbReference type="EMBL" id="CAMXCT030006649">
    <property type="protein sequence ID" value="CAL4804978.1"/>
    <property type="molecule type" value="Genomic_DNA"/>
</dbReference>
<evidence type="ECO:0000256" key="5">
    <source>
        <dbReference type="SAM" id="MobiDB-lite"/>
    </source>
</evidence>
<protein>
    <submittedName>
        <fullName evidence="9">Amino acid transporter AVT1B (AtAvt1B)</fullName>
    </submittedName>
</protein>
<keyword evidence="3 6" id="KW-1133">Transmembrane helix</keyword>
<feature type="compositionally biased region" description="Low complexity" evidence="5">
    <location>
        <begin position="20"/>
        <end position="34"/>
    </location>
</feature>
<sequence>MALRESAQVVGAASPDLSFPTAASSSTASPSSPSGEDVEWDLDFHGLWEGGWEELLREDADQIGEAYQASILGGILGAEEEKEIADEIEMNEGFKESTGHREVRKDKHKMSAKGLISNFVLTIVGTTTLGLSSQMPKLGWILPPLSVVMGCLIVSENTRLVTATMEKLQREQGISILAYPDFAKGAFGIWGKRISSVTSMLALVGMMCTGYALETHNFNFLFPITWSWFGCNLCGHKWWAVILLPVTLAYVFGNPGALMKRVAFVGPFVCILTVAFAWIGAGSSISAKEAIPEPCRSQHVVLPSFSDLFSMGMILELAVVGSYGFWNFAVIVTVPTLRNQMKNPKKTAPAAIIAYFIALVMFLPIMFLGYAGFGNEAPENLVDSMRDSRPMGWWALNRAWETGRLTATGACLALIVTVNMLMTEAIIIPCAVLAVEASFPGVFRRGPRWARKVMRLGIAFFRLVVATQIESFVAMSALVTALFCICNNIIFPIVAFHYCKVKKVGPVRKTIHVLVLLYGVFIMIFGSIAAIQSLSPADEKPGTRLRSDLTPQCRSAFDALNITVR</sequence>
<dbReference type="AlphaFoldDB" id="A0A9P1GMN8"/>
<evidence type="ECO:0000259" key="7">
    <source>
        <dbReference type="Pfam" id="PF01490"/>
    </source>
</evidence>
<keyword evidence="2 6" id="KW-0812">Transmembrane</keyword>
<evidence type="ECO:0000313" key="9">
    <source>
        <dbReference type="EMBL" id="CAL4804978.1"/>
    </source>
</evidence>
<dbReference type="PANTHER" id="PTHR22950">
    <property type="entry name" value="AMINO ACID TRANSPORTER"/>
    <property type="match status" value="1"/>
</dbReference>
<comment type="caution">
    <text evidence="8">The sequence shown here is derived from an EMBL/GenBank/DDBJ whole genome shotgun (WGS) entry which is preliminary data.</text>
</comment>
<name>A0A9P1GMN8_9DINO</name>
<evidence type="ECO:0000256" key="4">
    <source>
        <dbReference type="ARBA" id="ARBA00023136"/>
    </source>
</evidence>
<feature type="transmembrane region" description="Helical" evidence="6">
    <location>
        <begin position="308"/>
        <end position="332"/>
    </location>
</feature>
<keyword evidence="4 6" id="KW-0472">Membrane</keyword>
<evidence type="ECO:0000256" key="1">
    <source>
        <dbReference type="ARBA" id="ARBA00004141"/>
    </source>
</evidence>
<keyword evidence="10" id="KW-1185">Reference proteome</keyword>
<feature type="transmembrane region" description="Helical" evidence="6">
    <location>
        <begin position="225"/>
        <end position="250"/>
    </location>
</feature>
<feature type="transmembrane region" description="Helical" evidence="6">
    <location>
        <begin position="194"/>
        <end position="213"/>
    </location>
</feature>
<feature type="transmembrane region" description="Helical" evidence="6">
    <location>
        <begin position="407"/>
        <end position="435"/>
    </location>
</feature>
<dbReference type="PANTHER" id="PTHR22950:SF349">
    <property type="entry name" value="AMINO ACID TRANSPORTER TRANSMEMBRANE DOMAIN-CONTAINING PROTEIN"/>
    <property type="match status" value="1"/>
</dbReference>
<feature type="transmembrane region" description="Helical" evidence="6">
    <location>
        <begin position="138"/>
        <end position="155"/>
    </location>
</feature>
<feature type="region of interest" description="Disordered" evidence="5">
    <location>
        <begin position="1"/>
        <end position="37"/>
    </location>
</feature>
<feature type="transmembrane region" description="Helical" evidence="6">
    <location>
        <begin position="352"/>
        <end position="373"/>
    </location>
</feature>